<reference evidence="1 2" key="1">
    <citation type="submission" date="2014-12" db="EMBL/GenBank/DDBJ databases">
        <title>Draft genome sequences of 29 type strains of Enterococci.</title>
        <authorList>
            <person name="Zhong Z."/>
            <person name="Sun Z."/>
            <person name="Liu W."/>
            <person name="Zhang W."/>
            <person name="Zhang H."/>
        </authorList>
    </citation>
    <scope>NUCLEOTIDE SEQUENCE [LARGE SCALE GENOMIC DNA]</scope>
    <source>
        <strain evidence="1 2">DSM 15687</strain>
    </source>
</reference>
<dbReference type="EMBL" id="JXLB01000006">
    <property type="protein sequence ID" value="OJG82967.1"/>
    <property type="molecule type" value="Genomic_DNA"/>
</dbReference>
<dbReference type="AlphaFoldDB" id="A0A1L8WPM2"/>
<gene>
    <name evidence="1" type="ORF">RV14_GL001970</name>
</gene>
<evidence type="ECO:0000313" key="1">
    <source>
        <dbReference type="EMBL" id="OJG82967.1"/>
    </source>
</evidence>
<organism evidence="1 2">
    <name type="scientific">Enterococcus ratti</name>
    <dbReference type="NCBI Taxonomy" id="150033"/>
    <lineage>
        <taxon>Bacteria</taxon>
        <taxon>Bacillati</taxon>
        <taxon>Bacillota</taxon>
        <taxon>Bacilli</taxon>
        <taxon>Lactobacillales</taxon>
        <taxon>Enterococcaceae</taxon>
        <taxon>Enterococcus</taxon>
    </lineage>
</organism>
<protein>
    <submittedName>
        <fullName evidence="1">Uncharacterized protein</fullName>
    </submittedName>
</protein>
<sequence length="65" mass="7928">MNEKTLLIYGLSEERKRYAESIGYVDNPNYRKKLYKVKNISPFYIDFYNCEIDDILGREYKKKIH</sequence>
<name>A0A1L8WPM2_9ENTE</name>
<dbReference type="OrthoDB" id="5196525at2"/>
<evidence type="ECO:0000313" key="2">
    <source>
        <dbReference type="Proteomes" id="UP000182152"/>
    </source>
</evidence>
<accession>A0A1L8WPM2</accession>
<keyword evidence="2" id="KW-1185">Reference proteome</keyword>
<dbReference type="Proteomes" id="UP000182152">
    <property type="component" value="Unassembled WGS sequence"/>
</dbReference>
<comment type="caution">
    <text evidence="1">The sequence shown here is derived from an EMBL/GenBank/DDBJ whole genome shotgun (WGS) entry which is preliminary data.</text>
</comment>
<dbReference type="RefSeq" id="WP_071855006.1">
    <property type="nucleotide sequence ID" value="NZ_JXLB01000006.1"/>
</dbReference>
<proteinExistence type="predicted"/>